<dbReference type="Pfam" id="PF01833">
    <property type="entry name" value="TIG"/>
    <property type="match status" value="1"/>
</dbReference>
<dbReference type="SUPFAM" id="SSF55486">
    <property type="entry name" value="Metalloproteases ('zincins'), catalytic domain"/>
    <property type="match status" value="1"/>
</dbReference>
<evidence type="ECO:0000313" key="3">
    <source>
        <dbReference type="EMBL" id="AOZ05168.1"/>
    </source>
</evidence>
<proteinExistence type="predicted"/>
<sequence length="760" mass="79847">MAAAACVMLHGCGGGDGGSTSTQAGPGPAPVTPAPDGGGRPDVATLAVHDITPQSGVPGTSVTISGEGFTRSTSLSWGDKPLDGVFQSATQITFVLPSTHAAADTSRALTLRREDGAEASGAQPLTIEAVPEPVALSIASASVGQLVRVRGANLQLATRIAIGDQSVAVSATAADGTWLDFVVPAQAASGSVVVIDAKDRRFAVAPLEVGGTGLAVKISDVQVAQAQLHSVSGAVPSRYLRLVPGKPLLVRVRLEPGDGAQTIEPEVRLTVRNDALGTRTVAMKGPPKLGAQAVAEDDLAGSYTYELPGEWVQRGLRLDVEANEKRFPGVTARFAYEPPAGVLGVGTYIRLHLVPIQPDSGETVDLDLDTFQRNVRGLYPLSEVEFIVEPPLKQPGTRLNDSEAWLGAVGALRKASAPTGSDFYFGVLPCDGCTGLGWTPGRTAVASHRWYGRKDYATGGVMMHELGHNFGREHSFEDAAFPYHTISANRLGGPWVINLLRDRVLYDPAEQYDVMSYSYPKTVSDYTYSGAYAYLEKAAPLSQKPAARETRSADAKDAAAKSADALYIAGSIGKDGVAATLSPLLRMPIVPDTVALAPQAVVQQGDLVVEIDAAGGRFRYPVHPVGLSHGEGAAALAFELAVPPIEAIRSIRVLRDGSPLLTRDATQGAPRPLMAARPGPGATSTDWGSYLLRDGKLTLTWDARRWPWLSVWQDGEGGLKPLAVSRTGGSLEEALRGQSVRGLVIGLSDGLNGRLERITP</sequence>
<reference evidence="3 4" key="1">
    <citation type="submission" date="2016-10" db="EMBL/GenBank/DDBJ databases">
        <title>Complete genome sequences of three Cupriavidus strains isolated from various Malaysian environments.</title>
        <authorList>
            <person name="Abdullah A.A.-A."/>
            <person name="Shafie N.A.H."/>
            <person name="Lau N.S."/>
        </authorList>
    </citation>
    <scope>NUCLEOTIDE SEQUENCE [LARGE SCALE GENOMIC DNA]</scope>
    <source>
        <strain evidence="3 4">USMAA1020</strain>
    </source>
</reference>
<dbReference type="Gene3D" id="2.60.40.10">
    <property type="entry name" value="Immunoglobulins"/>
    <property type="match status" value="2"/>
</dbReference>
<dbReference type="InterPro" id="IPR002909">
    <property type="entry name" value="IPT_dom"/>
</dbReference>
<gene>
    <name evidence="3" type="ORF">BKK80_04495</name>
</gene>
<feature type="region of interest" description="Disordered" evidence="1">
    <location>
        <begin position="18"/>
        <end position="40"/>
    </location>
</feature>
<dbReference type="InterPro" id="IPR013783">
    <property type="entry name" value="Ig-like_fold"/>
</dbReference>
<dbReference type="CDD" id="cd00102">
    <property type="entry name" value="IPT"/>
    <property type="match status" value="1"/>
</dbReference>
<accession>A0ABM6F1F2</accession>
<organism evidence="3 4">
    <name type="scientific">Cupriavidus malaysiensis</name>
    <dbReference type="NCBI Taxonomy" id="367825"/>
    <lineage>
        <taxon>Bacteria</taxon>
        <taxon>Pseudomonadati</taxon>
        <taxon>Pseudomonadota</taxon>
        <taxon>Betaproteobacteria</taxon>
        <taxon>Burkholderiales</taxon>
        <taxon>Burkholderiaceae</taxon>
        <taxon>Cupriavidus</taxon>
    </lineage>
</organism>
<protein>
    <recommendedName>
        <fullName evidence="2">IPT/TIG domain-containing protein</fullName>
    </recommendedName>
</protein>
<evidence type="ECO:0000259" key="2">
    <source>
        <dbReference type="Pfam" id="PF01833"/>
    </source>
</evidence>
<dbReference type="EMBL" id="CP017754">
    <property type="protein sequence ID" value="AOZ05168.1"/>
    <property type="molecule type" value="Genomic_DNA"/>
</dbReference>
<keyword evidence="4" id="KW-1185">Reference proteome</keyword>
<evidence type="ECO:0000313" key="4">
    <source>
        <dbReference type="Proteomes" id="UP000177515"/>
    </source>
</evidence>
<evidence type="ECO:0000256" key="1">
    <source>
        <dbReference type="SAM" id="MobiDB-lite"/>
    </source>
</evidence>
<feature type="domain" description="IPT/TIG" evidence="2">
    <location>
        <begin position="48"/>
        <end position="111"/>
    </location>
</feature>
<feature type="region of interest" description="Disordered" evidence="1">
    <location>
        <begin position="662"/>
        <end position="681"/>
    </location>
</feature>
<name>A0ABM6F1F2_9BURK</name>
<dbReference type="InterPro" id="IPR014756">
    <property type="entry name" value="Ig_E-set"/>
</dbReference>
<dbReference type="SUPFAM" id="SSF81296">
    <property type="entry name" value="E set domains"/>
    <property type="match status" value="1"/>
</dbReference>
<dbReference type="Proteomes" id="UP000177515">
    <property type="component" value="Chromosome 1"/>
</dbReference>